<keyword evidence="1" id="KW-0472">Membrane</keyword>
<keyword evidence="3" id="KW-1185">Reference proteome</keyword>
<feature type="transmembrane region" description="Helical" evidence="1">
    <location>
        <begin position="17"/>
        <end position="38"/>
    </location>
</feature>
<gene>
    <name evidence="2" type="ORF">H1P_680003</name>
</gene>
<organism evidence="2 3">
    <name type="scientific">Hyella patelloides LEGE 07179</name>
    <dbReference type="NCBI Taxonomy" id="945734"/>
    <lineage>
        <taxon>Bacteria</taxon>
        <taxon>Bacillati</taxon>
        <taxon>Cyanobacteriota</taxon>
        <taxon>Cyanophyceae</taxon>
        <taxon>Pleurocapsales</taxon>
        <taxon>Hyellaceae</taxon>
        <taxon>Hyella</taxon>
    </lineage>
</organism>
<keyword evidence="1" id="KW-0812">Transmembrane</keyword>
<evidence type="ECO:0000313" key="2">
    <source>
        <dbReference type="EMBL" id="VEP18035.1"/>
    </source>
</evidence>
<name>A0A563W312_9CYAN</name>
<evidence type="ECO:0000313" key="3">
    <source>
        <dbReference type="Proteomes" id="UP000320055"/>
    </source>
</evidence>
<dbReference type="Proteomes" id="UP000320055">
    <property type="component" value="Unassembled WGS sequence"/>
</dbReference>
<evidence type="ECO:0000256" key="1">
    <source>
        <dbReference type="SAM" id="Phobius"/>
    </source>
</evidence>
<proteinExistence type="predicted"/>
<keyword evidence="1" id="KW-1133">Transmembrane helix</keyword>
<reference evidence="2 3" key="1">
    <citation type="submission" date="2019-01" db="EMBL/GenBank/DDBJ databases">
        <authorList>
            <person name="Brito A."/>
        </authorList>
    </citation>
    <scope>NUCLEOTIDE SEQUENCE [LARGE SCALE GENOMIC DNA]</scope>
    <source>
        <strain evidence="2">1</strain>
    </source>
</reference>
<sequence>MVKTDTDSAIVNLLKLFALWDIIILAHKYNSIALYYILTERT</sequence>
<protein>
    <submittedName>
        <fullName evidence="2">Uncharacterized protein</fullName>
    </submittedName>
</protein>
<dbReference type="AlphaFoldDB" id="A0A563W312"/>
<dbReference type="EMBL" id="CAACVJ010000645">
    <property type="protein sequence ID" value="VEP18035.1"/>
    <property type="molecule type" value="Genomic_DNA"/>
</dbReference>
<accession>A0A563W312</accession>